<keyword evidence="11" id="KW-1185">Reference proteome</keyword>
<keyword evidence="6" id="KW-0347">Helicase</keyword>
<keyword evidence="6" id="KW-0067">ATP-binding</keyword>
<dbReference type="InterPro" id="IPR047187">
    <property type="entry name" value="SF1_C_Upf1"/>
</dbReference>
<gene>
    <name evidence="10" type="ORF">BDV29DRAFT_106472</name>
</gene>
<dbReference type="SMART" id="SM00438">
    <property type="entry name" value="ZnF_NFX"/>
    <property type="match status" value="5"/>
</dbReference>
<dbReference type="InterPro" id="IPR027417">
    <property type="entry name" value="P-loop_NTPase"/>
</dbReference>
<accession>A0A5N5X3W4</accession>
<evidence type="ECO:0000313" key="11">
    <source>
        <dbReference type="Proteomes" id="UP000326565"/>
    </source>
</evidence>
<dbReference type="Pfam" id="PF13087">
    <property type="entry name" value="AAA_12"/>
    <property type="match status" value="1"/>
</dbReference>
<evidence type="ECO:0000256" key="1">
    <source>
        <dbReference type="ARBA" id="ARBA00004496"/>
    </source>
</evidence>
<proteinExistence type="predicted"/>
<feature type="domain" description="RZ-type" evidence="9">
    <location>
        <begin position="1716"/>
        <end position="1791"/>
    </location>
</feature>
<dbReference type="FunFam" id="3.40.50.300:FF:001660">
    <property type="entry name" value="NF-X1 finger and helicase protein, putative"/>
    <property type="match status" value="1"/>
</dbReference>
<dbReference type="InterPro" id="IPR000967">
    <property type="entry name" value="Znf_NFX1"/>
</dbReference>
<dbReference type="OrthoDB" id="2423195at2759"/>
<reference evidence="10 11" key="1">
    <citation type="submission" date="2019-04" db="EMBL/GenBank/DDBJ databases">
        <title>Friends and foes A comparative genomics study of 23 Aspergillus species from section Flavi.</title>
        <authorList>
            <consortium name="DOE Joint Genome Institute"/>
            <person name="Kjaerbolling I."/>
            <person name="Vesth T."/>
            <person name="Frisvad J.C."/>
            <person name="Nybo J.L."/>
            <person name="Theobald S."/>
            <person name="Kildgaard S."/>
            <person name="Isbrandt T."/>
            <person name="Kuo A."/>
            <person name="Sato A."/>
            <person name="Lyhne E.K."/>
            <person name="Kogle M.E."/>
            <person name="Wiebenga A."/>
            <person name="Kun R.S."/>
            <person name="Lubbers R.J."/>
            <person name="Makela M.R."/>
            <person name="Barry K."/>
            <person name="Chovatia M."/>
            <person name="Clum A."/>
            <person name="Daum C."/>
            <person name="Haridas S."/>
            <person name="He G."/>
            <person name="LaButti K."/>
            <person name="Lipzen A."/>
            <person name="Mondo S."/>
            <person name="Riley R."/>
            <person name="Salamov A."/>
            <person name="Simmons B.A."/>
            <person name="Magnuson J.K."/>
            <person name="Henrissat B."/>
            <person name="Mortensen U.H."/>
            <person name="Larsen T.O."/>
            <person name="Devries R.P."/>
            <person name="Grigoriev I.V."/>
            <person name="Machida M."/>
            <person name="Baker S.E."/>
            <person name="Andersen M.R."/>
        </authorList>
    </citation>
    <scope>NUCLEOTIDE SEQUENCE [LARGE SCALE GENOMIC DNA]</scope>
    <source>
        <strain evidence="10 11">CBS 151.66</strain>
    </source>
</reference>
<keyword evidence="4" id="KW-0677">Repeat</keyword>
<dbReference type="CDD" id="cd17936">
    <property type="entry name" value="EEXXEc_NFX1"/>
    <property type="match status" value="1"/>
</dbReference>
<sequence length="1794" mass="201936">MSDTTKRDIFRKQFLPFIEVITHHKVLASLFMEKFVVQIYNCIFGPVGQRAEPFLNYLADIVQLEIESQEDAASTYLELSLLVFFKVIELNSTAFIYEPMKPVARRFHDLFMSLYALKTAGSLDQARHYLEVLQRRLDIGTTLPSLLESSKPVPAQQPPVAFITPKDPPGGRHNNDYTDIRKIRIMPTFQEILSSRSEYLPGKDPRQWHVGGLAGLLDRNFRLLREDTIGQLRDVIHAELRPSTLGGTQKGQVRTNVYRNVHVQGFGFDRFSGLQVLIRFAQPPNVQGMSRDQRKEWWELSKRLQSSALVCLTNHRKFAIFCTVSGPERPRTDGKQERRQKKPVSLWGEPHVAYVTMELVEPNEENRQHILEGHRPGNGGHALSLIEFPGVLLPSFQPTLKALQSMKKAADLPMSEFLVPDGTFSGLADIPPPKYATAPGFSFNLQCLTRDRPSLQFRPSQPVDLKKLQEYSTLDDAQAQALVDTLQRKIGLIQGPPGTGKSYTGVALIKVLLANKAKVKPRLGPIICACYTNHALDQLLEDLLEDRVTTQIIRIGSQSKSERLEPLNLRTIVRQIEKTKFEKQEQWKLHSAFDRFEREFDSLKLEAASTEESVEIHLKRHHPQHYSQLFDKDEDGFQKVVGRRHQHILQVWQRSGQPGKGQSRGLEALKHTHVDSMTTEERRIMYKHWANENREELHAQAHSLLALHQETKASHDKIRDELDLRCLRSADVIGVTTTGLARNLNMLRRLQPKVIMCEEAGEVLEAHLLTSLLPSAEHVILIGDHEQLRPQIQNYGLSRESRAGEQYSLDCSLFERLVEPDDDIGVKLPFSTLETQRRMHPSIAQLVRDTLYPRLQDAPSVSQYPEVVGVRKRLFWLDHRSLEGNSSSQDAMATSHWNDHEINLTLALVNHLLRQGAYKTGDIAVLTPYLGQLHRMRRKLSQSFMIALGERDQEDLDKAGFADEESQTKPTTIARSTLLQALRVATIDNFQGEEAKVVVISLVRSNNQNRCGFLRTPNRINVLLSRAQHGMYIIGNSETSRGVEMWDKVLNILKEHGNFGPNLDLRCPRHPLTPISVSQPDDFVQLSPEGGCGLQCGKRLQCGHPCKQKCHSEILHQAVYCPEPCPCPQKGCSHPCQKLCGDPCPKKCGITVFDSGRILPCGHSMANLPCWQAQDLSLVKCPTPVNKEVPHCKHQVTAACHIDVSTPSYKCTRQCGAVLPCRHNCKRLCQTCTIRNDEGINVDHGDCKEKCGRLYSTCAHACNTECHGNNCPPCTAPCDVQCGHSRCSQKCSEPCGPCAVSVCLSACPHSACSMPCAAPCDHIPCSRRCEKLLPCGHQCPSLCGELCPPERFCQTCAADDIKYTSVDFILGQTYREIDLNEEPCIFPPCGHFLTVKNMDGQMDLKKHYVMDATEKPISIASSSEPFSISDIQTCASCRGSLRSISRYGRLVRRALLDEATKKFILYVNQKYVPMAETLPRLVAGLQVQRGKATKAFTDGAALRVEGPPDQQFQVMYGYVKKHYLTRWKSLAVLRQQIVAYHKKVKMEEQPFNRVRNMVEDARRRKRETRQFEFDENVLQTKGCAQAAALLLRLDTALLGDFFALYKQAPADLQRCALHVDLQANRKESKRLITLAVSSKRVVQQVEGHLFQAQLCALERQNGADLARVESLLKEGNDCVEQAEKLCAQHSGETRGLAEEIEGTLKMLREGTFYTPVTSEERTAIVAAMAQEFQGTGHWFYCENNHPFTIGECGGAMQISRCPECGARVGGQSHQTVDGVTRAHDLEDSLRRLAI</sequence>
<dbReference type="PANTHER" id="PTHR10887:SF445">
    <property type="entry name" value="NFX1-TYPE ZINC FINGER-CONTAINING PROTEIN 1"/>
    <property type="match status" value="1"/>
</dbReference>
<evidence type="ECO:0000313" key="10">
    <source>
        <dbReference type="EMBL" id="KAB8075493.1"/>
    </source>
</evidence>
<evidence type="ECO:0000256" key="8">
    <source>
        <dbReference type="ARBA" id="ARBA00022859"/>
    </source>
</evidence>
<evidence type="ECO:0000256" key="3">
    <source>
        <dbReference type="ARBA" id="ARBA00022723"/>
    </source>
</evidence>
<dbReference type="InterPro" id="IPR041679">
    <property type="entry name" value="DNA2/NAM7-like_C"/>
</dbReference>
<dbReference type="GO" id="GO:0004386">
    <property type="term" value="F:helicase activity"/>
    <property type="evidence" value="ECO:0007669"/>
    <property type="project" value="InterPro"/>
</dbReference>
<keyword evidence="7" id="KW-0862">Zinc</keyword>
<evidence type="ECO:0000256" key="5">
    <source>
        <dbReference type="ARBA" id="ARBA00022771"/>
    </source>
</evidence>
<protein>
    <recommendedName>
        <fullName evidence="9">RZ-type domain-containing protein</fullName>
    </recommendedName>
</protein>
<keyword evidence="3" id="KW-0479">Metal-binding</keyword>
<keyword evidence="6" id="KW-0378">Hydrolase</keyword>
<dbReference type="Proteomes" id="UP000326565">
    <property type="component" value="Unassembled WGS sequence"/>
</dbReference>
<dbReference type="InterPro" id="IPR041677">
    <property type="entry name" value="DNA2/NAM7_AAA_11"/>
</dbReference>
<dbReference type="CDD" id="cd06008">
    <property type="entry name" value="NF-X1-zinc-finger"/>
    <property type="match status" value="2"/>
</dbReference>
<dbReference type="Pfam" id="PF20173">
    <property type="entry name" value="ZnF_RZ-type"/>
    <property type="match status" value="1"/>
</dbReference>
<dbReference type="GO" id="GO:0002376">
    <property type="term" value="P:immune system process"/>
    <property type="evidence" value="ECO:0007669"/>
    <property type="project" value="UniProtKB-KW"/>
</dbReference>
<evidence type="ECO:0000256" key="7">
    <source>
        <dbReference type="ARBA" id="ARBA00022833"/>
    </source>
</evidence>
<evidence type="ECO:0000256" key="4">
    <source>
        <dbReference type="ARBA" id="ARBA00022737"/>
    </source>
</evidence>
<keyword evidence="5" id="KW-0863">Zinc-finger</keyword>
<dbReference type="SUPFAM" id="SSF52540">
    <property type="entry name" value="P-loop containing nucleoside triphosphate hydrolases"/>
    <property type="match status" value="1"/>
</dbReference>
<dbReference type="PROSITE" id="PS51981">
    <property type="entry name" value="ZF_RZ"/>
    <property type="match status" value="1"/>
</dbReference>
<dbReference type="EMBL" id="ML732193">
    <property type="protein sequence ID" value="KAB8075493.1"/>
    <property type="molecule type" value="Genomic_DNA"/>
</dbReference>
<dbReference type="InterPro" id="IPR046439">
    <property type="entry name" value="ZF_RZ_dom"/>
</dbReference>
<dbReference type="CDD" id="cd18808">
    <property type="entry name" value="SF1_C_Upf1"/>
    <property type="match status" value="1"/>
</dbReference>
<evidence type="ECO:0000256" key="6">
    <source>
        <dbReference type="ARBA" id="ARBA00022806"/>
    </source>
</evidence>
<name>A0A5N5X3W4_9EURO</name>
<evidence type="ECO:0000259" key="9">
    <source>
        <dbReference type="PROSITE" id="PS51981"/>
    </source>
</evidence>
<dbReference type="Pfam" id="PF13086">
    <property type="entry name" value="AAA_11"/>
    <property type="match status" value="1"/>
</dbReference>
<keyword evidence="8" id="KW-0391">Immunity</keyword>
<dbReference type="GO" id="GO:0031048">
    <property type="term" value="P:regulatory ncRNA-mediated heterochromatin formation"/>
    <property type="evidence" value="ECO:0007669"/>
    <property type="project" value="TreeGrafter"/>
</dbReference>
<dbReference type="GO" id="GO:0031380">
    <property type="term" value="C:nuclear RNA-directed RNA polymerase complex"/>
    <property type="evidence" value="ECO:0007669"/>
    <property type="project" value="TreeGrafter"/>
</dbReference>
<comment type="subcellular location">
    <subcellularLocation>
        <location evidence="1">Cytoplasm</location>
    </subcellularLocation>
</comment>
<dbReference type="Gene3D" id="3.40.50.300">
    <property type="entry name" value="P-loop containing nucleotide triphosphate hydrolases"/>
    <property type="match status" value="2"/>
</dbReference>
<dbReference type="PANTHER" id="PTHR10887">
    <property type="entry name" value="DNA2/NAM7 HELICASE FAMILY"/>
    <property type="match status" value="1"/>
</dbReference>
<keyword evidence="2" id="KW-0963">Cytoplasm</keyword>
<dbReference type="GO" id="GO:0005737">
    <property type="term" value="C:cytoplasm"/>
    <property type="evidence" value="ECO:0007669"/>
    <property type="project" value="UniProtKB-SubCell"/>
</dbReference>
<dbReference type="GO" id="GO:0008270">
    <property type="term" value="F:zinc ion binding"/>
    <property type="evidence" value="ECO:0007669"/>
    <property type="project" value="UniProtKB-KW"/>
</dbReference>
<organism evidence="10 11">
    <name type="scientific">Aspergillus leporis</name>
    <dbReference type="NCBI Taxonomy" id="41062"/>
    <lineage>
        <taxon>Eukaryota</taxon>
        <taxon>Fungi</taxon>
        <taxon>Dikarya</taxon>
        <taxon>Ascomycota</taxon>
        <taxon>Pezizomycotina</taxon>
        <taxon>Eurotiomycetes</taxon>
        <taxon>Eurotiomycetidae</taxon>
        <taxon>Eurotiales</taxon>
        <taxon>Aspergillaceae</taxon>
        <taxon>Aspergillus</taxon>
        <taxon>Aspergillus subgen. Circumdati</taxon>
    </lineage>
</organism>
<dbReference type="InterPro" id="IPR045055">
    <property type="entry name" value="DNA2/NAM7-like"/>
</dbReference>
<keyword evidence="6" id="KW-0547">Nucleotide-binding</keyword>
<evidence type="ECO:0000256" key="2">
    <source>
        <dbReference type="ARBA" id="ARBA00022490"/>
    </source>
</evidence>